<accession>A0A2V1AKE5</accession>
<dbReference type="AlphaFoldDB" id="A0A2V1AKE5"/>
<feature type="coiled-coil region" evidence="1">
    <location>
        <begin position="354"/>
        <end position="385"/>
    </location>
</feature>
<sequence length="935" mass="105997">MESNSTDQEQAQIHDKRLNIIMQRDMPMAIKFWEADHVLSQSERESLAKELFNINSFTTSGAFAVSMGMLAGPTILDRLVRRRIGPTGRLPPHMPIRAPLMKSPLLSLGLGVIGFQLALTVGVYASFKIKRRSLSKEANEGSGEAGRSRRLLNVWNAIPWPQNPAFKMKDPRTLTEEDIHRPYYRPNSEPIGLGKSKQKEEKDTSEWQHLREINFPNATASESDQADSENDSFPSLEQKNAASSKPKSRWDEIREDKKPTKFIPFTELDEKNLENAYSQNLDTVEVKEDHLYEVDLKSMVLSPVYWEGPTYEVRRGLWFDHDGMPLPSELAKKIEDAYCLRRPYEHIKQEGTSQKQSKDLIASFNKEIKEIKEEVQQDKIDFSEERDIVDLGDGQAVVYFDNNQAALFPSTISPVQLGILRKMGNKSGTLMNVTPVQRGYSEDLAASIMDSIKKAPVPSLTDIFSTEFSNLFSPSKEHEKVLSESSKKDKDEMLQSVMESDFEELKGTKTNHREIDHLVLCVHGIGQILGYKYESVNFTHSINVLRSTMRDVFQNEEKYQKLAIGDSFDPKNEEHKTNNRIQTLPVTWRHKVLFHPSKRIDDLGNLGDKRLPSLADINVEGVKPLRNIVGDVILDVLLYYEPKFMHQILEIVVEELNRIYRLYKERNPHFDGKIHILGHSLGSAIAYDLLSMQIAGDHKLKLDFDVENLFCVGSPVGAFKLLQRRNIVSRASLEKDYNPFDADSKVSSPMCSNLYNIFHPCDPVSYRMEPLIKPSFSQMKPEEVPFALKGFNTQVKSLTTFGDEVQQKIFSNWFGSKKGGKINKMIKENVSEENALGDIITTLASPLSSGSGEDSKDELKDSYLSDNDIKVLTELNRSGRVDYSLPTGVFSIALISAISAHVSYFEDQDTAGFVMKEILSSSQKSVEAKKVKVYK</sequence>
<protein>
    <recommendedName>
        <fullName evidence="4">DDHD domain-containing protein</fullName>
    </recommendedName>
</protein>
<evidence type="ECO:0000259" key="4">
    <source>
        <dbReference type="PROSITE" id="PS51043"/>
    </source>
</evidence>
<keyword evidence="1" id="KW-0175">Coiled coil</keyword>
<proteinExistence type="predicted"/>
<keyword evidence="3" id="KW-0472">Membrane</keyword>
<feature type="region of interest" description="Disordered" evidence="2">
    <location>
        <begin position="177"/>
        <end position="253"/>
    </location>
</feature>
<dbReference type="PROSITE" id="PS51043">
    <property type="entry name" value="DDHD"/>
    <property type="match status" value="1"/>
</dbReference>
<keyword evidence="6" id="KW-1185">Reference proteome</keyword>
<dbReference type="Pfam" id="PF23465">
    <property type="entry name" value="DUF7131"/>
    <property type="match status" value="1"/>
</dbReference>
<dbReference type="Pfam" id="PF07954">
    <property type="entry name" value="DUF1689"/>
    <property type="match status" value="1"/>
</dbReference>
<evidence type="ECO:0000256" key="3">
    <source>
        <dbReference type="SAM" id="Phobius"/>
    </source>
</evidence>
<evidence type="ECO:0000313" key="5">
    <source>
        <dbReference type="EMBL" id="PVH17693.1"/>
    </source>
</evidence>
<reference evidence="5 6" key="1">
    <citation type="submission" date="2017-12" db="EMBL/GenBank/DDBJ databases">
        <title>Genome Sequence of the Amphotericin B-resistant Candida duobushaemulonii strain, B09383.</title>
        <authorList>
            <person name="Chow N.A."/>
            <person name="Gade L."/>
            <person name="Batra D."/>
            <person name="Rowe L.A."/>
            <person name="Loparev V.N."/>
            <person name="Litvintseva A.P."/>
        </authorList>
    </citation>
    <scope>NUCLEOTIDE SEQUENCE [LARGE SCALE GENOMIC DNA]</scope>
    <source>
        <strain evidence="5 6">B09383</strain>
    </source>
</reference>
<dbReference type="GeneID" id="37000588"/>
<organism evidence="5 6">
    <name type="scientific">Candidozyma duobushaemuli</name>
    <dbReference type="NCBI Taxonomy" id="1231522"/>
    <lineage>
        <taxon>Eukaryota</taxon>
        <taxon>Fungi</taxon>
        <taxon>Dikarya</taxon>
        <taxon>Ascomycota</taxon>
        <taxon>Saccharomycotina</taxon>
        <taxon>Pichiomycetes</taxon>
        <taxon>Metschnikowiaceae</taxon>
        <taxon>Candidozyma</taxon>
    </lineage>
</organism>
<gene>
    <name evidence="5" type="ORF">CXQ87_000586</name>
</gene>
<dbReference type="PANTHER" id="PTHR23509">
    <property type="entry name" value="PA-PL1 PHOSPHOLIPASE FAMILY"/>
    <property type="match status" value="1"/>
</dbReference>
<feature type="compositionally biased region" description="Polar residues" evidence="2">
    <location>
        <begin position="231"/>
        <end position="245"/>
    </location>
</feature>
<dbReference type="InterPro" id="IPR004177">
    <property type="entry name" value="DDHD_dom"/>
</dbReference>
<evidence type="ECO:0000313" key="6">
    <source>
        <dbReference type="Proteomes" id="UP000244406"/>
    </source>
</evidence>
<name>A0A2V1AKE5_9ASCO</name>
<dbReference type="RefSeq" id="XP_025338633.1">
    <property type="nucleotide sequence ID" value="XM_025479160.1"/>
</dbReference>
<dbReference type="InterPro" id="IPR012470">
    <property type="entry name" value="Pup1-like"/>
</dbReference>
<dbReference type="GO" id="GO:0046872">
    <property type="term" value="F:metal ion binding"/>
    <property type="evidence" value="ECO:0007669"/>
    <property type="project" value="InterPro"/>
</dbReference>
<dbReference type="InterPro" id="IPR055555">
    <property type="entry name" value="PA-PLA1_DUF7131"/>
</dbReference>
<dbReference type="InterPro" id="IPR058055">
    <property type="entry name" value="PA-PLA1"/>
</dbReference>
<dbReference type="Pfam" id="PF23463">
    <property type="entry name" value="WWE_2"/>
    <property type="match status" value="1"/>
</dbReference>
<dbReference type="SMART" id="SM01127">
    <property type="entry name" value="DDHD"/>
    <property type="match status" value="1"/>
</dbReference>
<dbReference type="Proteomes" id="UP000244406">
    <property type="component" value="Unassembled WGS sequence"/>
</dbReference>
<feature type="domain" description="DDHD" evidence="4">
    <location>
        <begin position="702"/>
        <end position="920"/>
    </location>
</feature>
<dbReference type="InterPro" id="IPR029058">
    <property type="entry name" value="AB_hydrolase_fold"/>
</dbReference>
<dbReference type="InterPro" id="IPR057826">
    <property type="entry name" value="WWE_C20G8.02"/>
</dbReference>
<keyword evidence="3" id="KW-1133">Transmembrane helix</keyword>
<dbReference type="VEuPathDB" id="FungiDB:CXQ87_000586"/>
<comment type="caution">
    <text evidence="5">The sequence shown here is derived from an EMBL/GenBank/DDBJ whole genome shotgun (WGS) entry which is preliminary data.</text>
</comment>
<dbReference type="EMBL" id="PKFP01000008">
    <property type="protein sequence ID" value="PVH17693.1"/>
    <property type="molecule type" value="Genomic_DNA"/>
</dbReference>
<evidence type="ECO:0000256" key="2">
    <source>
        <dbReference type="SAM" id="MobiDB-lite"/>
    </source>
</evidence>
<evidence type="ECO:0000256" key="1">
    <source>
        <dbReference type="SAM" id="Coils"/>
    </source>
</evidence>
<feature type="transmembrane region" description="Helical" evidence="3">
    <location>
        <begin position="105"/>
        <end position="127"/>
    </location>
</feature>
<dbReference type="GO" id="GO:0004620">
    <property type="term" value="F:phospholipase activity"/>
    <property type="evidence" value="ECO:0007669"/>
    <property type="project" value="TreeGrafter"/>
</dbReference>
<dbReference type="Pfam" id="PF02862">
    <property type="entry name" value="DDHD"/>
    <property type="match status" value="1"/>
</dbReference>
<dbReference type="GO" id="GO:0005737">
    <property type="term" value="C:cytoplasm"/>
    <property type="evidence" value="ECO:0007669"/>
    <property type="project" value="TreeGrafter"/>
</dbReference>
<feature type="compositionally biased region" description="Basic and acidic residues" evidence="2">
    <location>
        <begin position="197"/>
        <end position="212"/>
    </location>
</feature>
<keyword evidence="3" id="KW-0812">Transmembrane</keyword>
<dbReference type="PANTHER" id="PTHR23509:SF10">
    <property type="entry name" value="LD21067P"/>
    <property type="match status" value="1"/>
</dbReference>
<dbReference type="SUPFAM" id="SSF53474">
    <property type="entry name" value="alpha/beta-Hydrolases"/>
    <property type="match status" value="1"/>
</dbReference>